<name>A0A2Z2Q5K0_AGRTU</name>
<keyword evidence="1" id="KW-1133">Transmembrane helix</keyword>
<geneLocation type="plasmid" evidence="2">
    <name>pTi_Tun147</name>
</geneLocation>
<reference evidence="3 4" key="2">
    <citation type="submission" date="2019-04" db="EMBL/GenBank/DDBJ databases">
        <title>Complete genome sequence of Agrobacterium tumefaciens CFBP7129.</title>
        <authorList>
            <person name="Haryono M."/>
            <person name="Lin Y.-C."/>
            <person name="Lai E.-M."/>
            <person name="Kuo C.-H."/>
        </authorList>
    </citation>
    <scope>NUCLEOTIDE SEQUENCE [LARGE SCALE GENOMIC DNA]</scope>
    <source>
        <strain evidence="3 4">CFBP7129</strain>
        <plasmid evidence="3">pAtCFBP7129c</plasmid>
        <plasmid evidence="4">patcfbp7129c</plasmid>
    </source>
</reference>
<organism evidence="2">
    <name type="scientific">Agrobacterium tumefaciens</name>
    <dbReference type="NCBI Taxonomy" id="358"/>
    <lineage>
        <taxon>Bacteria</taxon>
        <taxon>Pseudomonadati</taxon>
        <taxon>Pseudomonadota</taxon>
        <taxon>Alphaproteobacteria</taxon>
        <taxon>Hyphomicrobiales</taxon>
        <taxon>Rhizobiaceae</taxon>
        <taxon>Rhizobium/Agrobacterium group</taxon>
        <taxon>Agrobacterium</taxon>
        <taxon>Agrobacterium tumefaciens complex</taxon>
    </lineage>
</organism>
<evidence type="ECO:0000313" key="4">
    <source>
        <dbReference type="Proteomes" id="UP000298649"/>
    </source>
</evidence>
<geneLocation type="plasmid" evidence="4">
    <name>patcfbp7129c</name>
</geneLocation>
<evidence type="ECO:0000256" key="1">
    <source>
        <dbReference type="SAM" id="Phobius"/>
    </source>
</evidence>
<keyword evidence="1" id="KW-0812">Transmembrane</keyword>
<evidence type="ECO:0000313" key="2">
    <source>
        <dbReference type="EMBL" id="ASK48216.1"/>
    </source>
</evidence>
<gene>
    <name evidence="3" type="ORF">CFBP7129_29910</name>
</gene>
<dbReference type="AlphaFoldDB" id="A0A2Z2Q5K0"/>
<keyword evidence="1" id="KW-0472">Membrane</keyword>
<feature type="transmembrane region" description="Helical" evidence="1">
    <location>
        <begin position="34"/>
        <end position="62"/>
    </location>
</feature>
<keyword evidence="2" id="KW-0614">Plasmid</keyword>
<feature type="transmembrane region" description="Helical" evidence="1">
    <location>
        <begin position="83"/>
        <end position="107"/>
    </location>
</feature>
<geneLocation type="plasmid" evidence="3">
    <name>pAtCFBP7129c</name>
</geneLocation>
<proteinExistence type="predicted"/>
<dbReference type="EMBL" id="CP039926">
    <property type="protein sequence ID" value="QCL98498.1"/>
    <property type="molecule type" value="Genomic_DNA"/>
</dbReference>
<sequence length="112" mass="12841">MARRWQFRKISRVADVWRIAAPKQEQSFLGGCLVMFWLISAASLSGYVILAFFVIIAIARFAKHTCLALAERLPRRSRSRHHLIAWVSAAFFSLLTVRACYIAAVIVDTRFR</sequence>
<reference evidence="2" key="1">
    <citation type="submission" date="2016-10" db="EMBL/GenBank/DDBJ databases">
        <title>Agrobacterium Ti plasmids: Classification based on T-DNA and Vir regions organization.</title>
        <authorList>
            <person name="Nabi N."/>
            <person name="Vial L."/>
            <person name="Ben Hafsa A."/>
            <person name="Chapulliot D."/>
            <person name="Berard A."/>
            <person name="Chauveau A."/>
            <person name="Le Paslier M.-C."/>
            <person name="Harzallah Skhiri F."/>
            <person name="Brunel D."/>
            <person name="Nesme X."/>
            <person name="Chaouachi M."/>
        </authorList>
    </citation>
    <scope>NUCLEOTIDE SEQUENCE</scope>
    <source>
        <strain evidence="2">Tun147</strain>
        <plasmid evidence="2">pTi_Tun147</plasmid>
    </source>
</reference>
<accession>A0A2Z2Q5K0</accession>
<dbReference type="EMBL" id="KY000067">
    <property type="protein sequence ID" value="ASK48216.1"/>
    <property type="molecule type" value="Genomic_DNA"/>
</dbReference>
<evidence type="ECO:0000313" key="3">
    <source>
        <dbReference type="EMBL" id="QCL98498.1"/>
    </source>
</evidence>
<protein>
    <submittedName>
        <fullName evidence="2">Uncharacterized protein</fullName>
    </submittedName>
</protein>
<dbReference type="Proteomes" id="UP000298649">
    <property type="component" value="Plasmid pAtCFBP7129c"/>
</dbReference>